<evidence type="ECO:0000256" key="2">
    <source>
        <dbReference type="ARBA" id="ARBA00022692"/>
    </source>
</evidence>
<keyword evidence="4 5" id="KW-0472">Membrane</keyword>
<feature type="transmembrane region" description="Helical" evidence="5">
    <location>
        <begin position="134"/>
        <end position="153"/>
    </location>
</feature>
<keyword evidence="5" id="KW-1278">Translocase</keyword>
<evidence type="ECO:0000259" key="7">
    <source>
        <dbReference type="Pfam" id="PF00361"/>
    </source>
</evidence>
<feature type="transmembrane region" description="Helical" evidence="5">
    <location>
        <begin position="212"/>
        <end position="236"/>
    </location>
</feature>
<dbReference type="EC" id="7.1.1.-" evidence="5"/>
<evidence type="ECO:0000256" key="6">
    <source>
        <dbReference type="RuleBase" id="RU000320"/>
    </source>
</evidence>
<feature type="transmembrane region" description="Helical" evidence="5">
    <location>
        <begin position="42"/>
        <end position="62"/>
    </location>
</feature>
<feature type="transmembrane region" description="Helical" evidence="5">
    <location>
        <begin position="248"/>
        <end position="269"/>
    </location>
</feature>
<keyword evidence="5" id="KW-0813">Transport</keyword>
<evidence type="ECO:0000313" key="8">
    <source>
        <dbReference type="EMBL" id="MBM7704036.1"/>
    </source>
</evidence>
<evidence type="ECO:0000256" key="1">
    <source>
        <dbReference type="ARBA" id="ARBA00004651"/>
    </source>
</evidence>
<feature type="transmembrane region" description="Helical" evidence="5">
    <location>
        <begin position="165"/>
        <end position="186"/>
    </location>
</feature>
<feature type="domain" description="NADH:quinone oxidoreductase/Mrp antiporter transmembrane" evidence="7">
    <location>
        <begin position="130"/>
        <end position="437"/>
    </location>
</feature>
<feature type="transmembrane region" description="Helical" evidence="5">
    <location>
        <begin position="82"/>
        <end position="101"/>
    </location>
</feature>
<dbReference type="EMBL" id="JAFBFC010000005">
    <property type="protein sequence ID" value="MBM7704036.1"/>
    <property type="molecule type" value="Genomic_DNA"/>
</dbReference>
<keyword evidence="5" id="KW-0520">NAD</keyword>
<dbReference type="Pfam" id="PF00361">
    <property type="entry name" value="Proton_antipo_M"/>
    <property type="match status" value="1"/>
</dbReference>
<dbReference type="Proteomes" id="UP000809829">
    <property type="component" value="Unassembled WGS sequence"/>
</dbReference>
<protein>
    <recommendedName>
        <fullName evidence="5">NADH-quinone oxidoreductase subunit N</fullName>
        <ecNumber evidence="5">7.1.1.-</ecNumber>
    </recommendedName>
    <alternativeName>
        <fullName evidence="5">NADH dehydrogenase I subunit N</fullName>
    </alternativeName>
    <alternativeName>
        <fullName evidence="5">NDH-1 subunit N</fullName>
    </alternativeName>
</protein>
<dbReference type="RefSeq" id="WP_205188053.1">
    <property type="nucleotide sequence ID" value="NZ_JAFBFC010000005.1"/>
</dbReference>
<keyword evidence="2 5" id="KW-0812">Transmembrane</keyword>
<feature type="transmembrane region" description="Helical" evidence="5">
    <location>
        <begin position="385"/>
        <end position="404"/>
    </location>
</feature>
<dbReference type="NCBIfam" id="NF004446">
    <property type="entry name" value="PRK05777.2-4"/>
    <property type="match status" value="1"/>
</dbReference>
<dbReference type="PANTHER" id="PTHR22773">
    <property type="entry name" value="NADH DEHYDROGENASE"/>
    <property type="match status" value="1"/>
</dbReference>
<dbReference type="HAMAP" id="MF_00445">
    <property type="entry name" value="NDH1_NuoN_1"/>
    <property type="match status" value="1"/>
</dbReference>
<comment type="subunit">
    <text evidence="5">NDH-1 is composed of 14 different subunits. Subunits NuoA, H, J, K, L, M, N constitute the membrane sector of the complex.</text>
</comment>
<comment type="catalytic activity">
    <reaction evidence="5">
        <text>a quinone + NADH + 5 H(+)(in) = a quinol + NAD(+) + 4 H(+)(out)</text>
        <dbReference type="Rhea" id="RHEA:57888"/>
        <dbReference type="ChEBI" id="CHEBI:15378"/>
        <dbReference type="ChEBI" id="CHEBI:24646"/>
        <dbReference type="ChEBI" id="CHEBI:57540"/>
        <dbReference type="ChEBI" id="CHEBI:57945"/>
        <dbReference type="ChEBI" id="CHEBI:132124"/>
    </reaction>
</comment>
<comment type="function">
    <text evidence="5">NDH-1 shuttles electrons from NADH, via FMN and iron-sulfur (Fe-S) centers, to quinones in the respiratory chain. The immediate electron acceptor for the enzyme in this species is believed to be a menaquinone. Couples the redox reaction to proton translocation (for every two electrons transferred, four hydrogen ions are translocated across the cytoplasmic membrane), and thus conserves the redox energy in a proton gradient.</text>
</comment>
<dbReference type="InterPro" id="IPR001750">
    <property type="entry name" value="ND/Mrp_TM"/>
</dbReference>
<feature type="transmembrane region" description="Helical" evidence="5">
    <location>
        <begin position="343"/>
        <end position="364"/>
    </location>
</feature>
<reference evidence="8 9" key="1">
    <citation type="submission" date="2021-01" db="EMBL/GenBank/DDBJ databases">
        <title>Genomic Encyclopedia of Type Strains, Phase IV (KMG-IV): sequencing the most valuable type-strain genomes for metagenomic binning, comparative biology and taxonomic classification.</title>
        <authorList>
            <person name="Goeker M."/>
        </authorList>
    </citation>
    <scope>NUCLEOTIDE SEQUENCE [LARGE SCALE GENOMIC DNA]</scope>
    <source>
        <strain evidence="8 9">DSM 104297</strain>
    </source>
</reference>
<comment type="similarity">
    <text evidence="5">Belongs to the complex I subunit 2 family.</text>
</comment>
<evidence type="ECO:0000256" key="4">
    <source>
        <dbReference type="ARBA" id="ARBA00023136"/>
    </source>
</evidence>
<comment type="caution">
    <text evidence="8">The sequence shown here is derived from an EMBL/GenBank/DDBJ whole genome shotgun (WGS) entry which is preliminary data.</text>
</comment>
<sequence length="502" mass="55108">MDMEALLSYRWGAMLPEFIILVVATFLSLLDLFARKTWNRKWFGYIGVVGILLAMISLLLLLNEPPVSILEDTFRLDGFAKAFKLLLLGGAACVMVLASSYEPKEGLTYRGEFYYLLLTALLGAMFMTSSGDLITLFVGLELLSLSSYILAGIRKQQLSSNEAAMKYVINGGIATAITLFGMSYVYGLTGSTNLLEIASQVTFLNGRAYEGMLSLAFLMMLVGLSFKVATVPFHMWAPDVYEGSPIPVTAFLSVISKIAGFALLIRLFFTIFANAPAKEMTTSILESMQGYIGLIAGATMIIGNLVALQQQNIKRLFAYSSVAHAGYLFVALAALSPFMFDAIWFYFLAYIFMNLGAFAVIQLVTIASDSAKITTFSGLYKRSPFLAISMAIFLLSLAGIPGTAGFIGKLNIFVGALSVSSTHYVLVSIMIVTTVISYYYYFTLFVHMFFRPSYESAQIKKPNGLLVSIGLCACFTIILGIVPNIAYTFFFEQFSGFTDFFS</sequence>
<feature type="transmembrane region" description="Helical" evidence="5">
    <location>
        <begin position="465"/>
        <end position="490"/>
    </location>
</feature>
<keyword evidence="5" id="KW-1003">Cell membrane</keyword>
<name>A0ABS2QX25_9BACI</name>
<feature type="transmembrane region" description="Helical" evidence="5">
    <location>
        <begin position="113"/>
        <end position="128"/>
    </location>
</feature>
<feature type="transmembrane region" description="Helical" evidence="5">
    <location>
        <begin position="316"/>
        <end position="337"/>
    </location>
</feature>
<keyword evidence="9" id="KW-1185">Reference proteome</keyword>
<evidence type="ECO:0000313" key="9">
    <source>
        <dbReference type="Proteomes" id="UP000809829"/>
    </source>
</evidence>
<organism evidence="8 9">
    <name type="scientific">Priestia iocasae</name>
    <dbReference type="NCBI Taxonomy" id="2291674"/>
    <lineage>
        <taxon>Bacteria</taxon>
        <taxon>Bacillati</taxon>
        <taxon>Bacillota</taxon>
        <taxon>Bacilli</taxon>
        <taxon>Bacillales</taxon>
        <taxon>Bacillaceae</taxon>
        <taxon>Priestia</taxon>
    </lineage>
</organism>
<feature type="transmembrane region" description="Helical" evidence="5">
    <location>
        <begin position="12"/>
        <end position="30"/>
    </location>
</feature>
<dbReference type="NCBIfam" id="TIGR01770">
    <property type="entry name" value="NDH_I_N"/>
    <property type="match status" value="1"/>
</dbReference>
<evidence type="ECO:0000256" key="5">
    <source>
        <dbReference type="HAMAP-Rule" id="MF_00445"/>
    </source>
</evidence>
<feature type="transmembrane region" description="Helical" evidence="5">
    <location>
        <begin position="289"/>
        <end position="309"/>
    </location>
</feature>
<accession>A0ABS2QX25</accession>
<evidence type="ECO:0000256" key="3">
    <source>
        <dbReference type="ARBA" id="ARBA00022989"/>
    </source>
</evidence>
<keyword evidence="3 5" id="KW-1133">Transmembrane helix</keyword>
<comment type="subcellular location">
    <subcellularLocation>
        <location evidence="1 5">Cell membrane</location>
        <topology evidence="1 5">Multi-pass membrane protein</topology>
    </subcellularLocation>
    <subcellularLocation>
        <location evidence="6">Membrane</location>
        <topology evidence="6">Multi-pass membrane protein</topology>
    </subcellularLocation>
</comment>
<keyword evidence="5" id="KW-0874">Quinone</keyword>
<dbReference type="InterPro" id="IPR010096">
    <property type="entry name" value="NADH-Q_OxRdtase_suN/2"/>
</dbReference>
<dbReference type="NCBIfam" id="NF004443">
    <property type="entry name" value="PRK05777.2-1"/>
    <property type="match status" value="1"/>
</dbReference>
<proteinExistence type="inferred from homology"/>
<feature type="transmembrane region" description="Helical" evidence="5">
    <location>
        <begin position="424"/>
        <end position="444"/>
    </location>
</feature>
<gene>
    <name evidence="5" type="primary">nuoN</name>
    <name evidence="8" type="ORF">JOC83_002886</name>
</gene>